<keyword evidence="1" id="KW-1133">Transmembrane helix</keyword>
<dbReference type="PANTHER" id="PTHR34284">
    <property type="entry name" value="FG-GAP REPEAT-CONTAINING PROTEIN"/>
    <property type="match status" value="1"/>
</dbReference>
<dbReference type="PANTHER" id="PTHR34284:SF1">
    <property type="entry name" value="FG-GAP REPEAT-CONTAINING PROTEIN"/>
    <property type="match status" value="1"/>
</dbReference>
<proteinExistence type="predicted"/>
<sequence length="704" mass="78133">MRLRDIFIVGVAIVFCIFGWSQENGIALWKGFYISSNDRETQRYVMSKPIVLDRDGDGRPVLIASVSYGVLEMFYTNHVRGTSENVFPALQPKLWRTFYTRITAIGAGRLSNKNSSHAVAIVTADFQLHRLSANDFSTVWSTPIVNVLGESYLTSVSVLPERVYEEDEGTIVVAAHVPGPNQTQLMLFAAFNGADGELRWRYTTDADSSVREVLSPSVSTAAEEASSGDSTIASARTTDPFRLHEKPWSFFREAVVTLLPHRYAHPWDERIRPHVFFHTKNRKKRAAHSGKQVVVKYKDRFIRMNEENYGELGEKLGLLNADEKHKDHTALPHQRGVNVLAFHGPHGVEVLHLYTGNLITRLAPLKSTGVLYHDLGDDFQIDVVGTRIGPRMQVHSSHGLEITDECMGTIHTGIPLAEEKLFSTSICNTEGFLGRLDLIRDFVGGDIRGEGTSSVIDALELMGSQNVLSKTTRSVTPLVVQLHTVKGRGLFQVERYAVFMIDSGLITCVDPSRGRVLWRSQTDASFENVGETHDAESVMVGLSEMEVKYRTRPFPHLAPYNFEQKNEDSVGHVGGVGRYRNTDPYIIAVGESCLTLLSARTGRVMRVVLLDEVPVAPVIVQDFNGDGINDIIVVTEGGIYGYVMGAQTSSDTITALMILMIGLLAVLVAVREMNRGNASEEQLLPTTSRDVQQMVQSKIRRATD</sequence>
<evidence type="ECO:0000313" key="2">
    <source>
        <dbReference type="EMBL" id="CCC54210.1"/>
    </source>
</evidence>
<organism evidence="2">
    <name type="scientific">Trypanosoma vivax (strain Y486)</name>
    <dbReference type="NCBI Taxonomy" id="1055687"/>
    <lineage>
        <taxon>Eukaryota</taxon>
        <taxon>Discoba</taxon>
        <taxon>Euglenozoa</taxon>
        <taxon>Kinetoplastea</taxon>
        <taxon>Metakinetoplastina</taxon>
        <taxon>Trypanosomatida</taxon>
        <taxon>Trypanosomatidae</taxon>
        <taxon>Trypanosoma</taxon>
        <taxon>Duttonella</taxon>
    </lineage>
</organism>
<dbReference type="InterPro" id="IPR011047">
    <property type="entry name" value="Quinoprotein_ADH-like_sf"/>
</dbReference>
<reference evidence="2" key="1">
    <citation type="journal article" date="2012" name="Proc. Natl. Acad. Sci. U.S.A.">
        <title>Antigenic diversity is generated by distinct evolutionary mechanisms in African trypanosome species.</title>
        <authorList>
            <person name="Jackson A.P."/>
            <person name="Berry A."/>
            <person name="Aslett M."/>
            <person name="Allison H.C."/>
            <person name="Burton P."/>
            <person name="Vavrova-Anderson J."/>
            <person name="Brown R."/>
            <person name="Browne H."/>
            <person name="Corton N."/>
            <person name="Hauser H."/>
            <person name="Gamble J."/>
            <person name="Gilderthorp R."/>
            <person name="Marcello L."/>
            <person name="McQuillan J."/>
            <person name="Otto T.D."/>
            <person name="Quail M.A."/>
            <person name="Sanders M.J."/>
            <person name="van Tonder A."/>
            <person name="Ginger M.L."/>
            <person name="Field M.C."/>
            <person name="Barry J.D."/>
            <person name="Hertz-Fowler C."/>
            <person name="Berriman M."/>
        </authorList>
    </citation>
    <scope>NUCLEOTIDE SEQUENCE</scope>
    <source>
        <strain evidence="2">Y486</strain>
    </source>
</reference>
<dbReference type="OMA" id="HRYAHPW"/>
<evidence type="ECO:0000256" key="1">
    <source>
        <dbReference type="SAM" id="Phobius"/>
    </source>
</evidence>
<gene>
    <name evidence="2" type="ORF">TVY486_1116940</name>
</gene>
<accession>G0U9C5</accession>
<keyword evidence="1" id="KW-0472">Membrane</keyword>
<dbReference type="SUPFAM" id="SSF50998">
    <property type="entry name" value="Quinoprotein alcohol dehydrogenase-like"/>
    <property type="match status" value="1"/>
</dbReference>
<dbReference type="VEuPathDB" id="TriTrypDB:TvY486_1116940"/>
<protein>
    <submittedName>
        <fullName evidence="2">Putative intergrin alpha chain protein</fullName>
    </submittedName>
</protein>
<keyword evidence="1" id="KW-0812">Transmembrane</keyword>
<name>G0U9C5_TRYVY</name>
<dbReference type="EMBL" id="HE573027">
    <property type="protein sequence ID" value="CCC54210.1"/>
    <property type="molecule type" value="Genomic_DNA"/>
</dbReference>
<dbReference type="AlphaFoldDB" id="G0U9C5"/>
<feature type="transmembrane region" description="Helical" evidence="1">
    <location>
        <begin position="653"/>
        <end position="670"/>
    </location>
</feature>